<comment type="similarity">
    <text evidence="1">Belongs to the enoyl-CoA hydratase/isomerase family.</text>
</comment>
<proteinExistence type="inferred from homology"/>
<dbReference type="PANTHER" id="PTHR11941:SF54">
    <property type="entry name" value="ENOYL-COA HYDRATASE, MITOCHONDRIAL"/>
    <property type="match status" value="1"/>
</dbReference>
<comment type="caution">
    <text evidence="2">The sequence shown here is derived from an EMBL/GenBank/DDBJ whole genome shotgun (WGS) entry which is preliminary data.</text>
</comment>
<reference evidence="2" key="1">
    <citation type="journal article" date="2015" name="Nature">
        <title>Complex archaea that bridge the gap between prokaryotes and eukaryotes.</title>
        <authorList>
            <person name="Spang A."/>
            <person name="Saw J.H."/>
            <person name="Jorgensen S.L."/>
            <person name="Zaremba-Niedzwiedzka K."/>
            <person name="Martijn J."/>
            <person name="Lind A.E."/>
            <person name="van Eijk R."/>
            <person name="Schleper C."/>
            <person name="Guy L."/>
            <person name="Ettema T.J."/>
        </authorList>
    </citation>
    <scope>NUCLEOTIDE SEQUENCE</scope>
</reference>
<evidence type="ECO:0000313" key="5">
    <source>
        <dbReference type="EMBL" id="KKN45984.1"/>
    </source>
</evidence>
<dbReference type="GO" id="GO:0006635">
    <property type="term" value="P:fatty acid beta-oxidation"/>
    <property type="evidence" value="ECO:0007669"/>
    <property type="project" value="TreeGrafter"/>
</dbReference>
<dbReference type="PANTHER" id="PTHR11941">
    <property type="entry name" value="ENOYL-COA HYDRATASE-RELATED"/>
    <property type="match status" value="1"/>
</dbReference>
<dbReference type="EMBL" id="LAZR01002396">
    <property type="protein sequence ID" value="KKN30568.1"/>
    <property type="molecule type" value="Genomic_DNA"/>
</dbReference>
<evidence type="ECO:0008006" key="6">
    <source>
        <dbReference type="Google" id="ProtNLM"/>
    </source>
</evidence>
<evidence type="ECO:0000313" key="4">
    <source>
        <dbReference type="EMBL" id="KKN30568.1"/>
    </source>
</evidence>
<dbReference type="EMBL" id="LAZR01019859">
    <property type="protein sequence ID" value="KKL90981.1"/>
    <property type="molecule type" value="Genomic_DNA"/>
</dbReference>
<dbReference type="SUPFAM" id="SSF52096">
    <property type="entry name" value="ClpP/crotonase"/>
    <property type="match status" value="1"/>
</dbReference>
<dbReference type="EMBL" id="LAZR01001354">
    <property type="protein sequence ID" value="KKN45984.1"/>
    <property type="molecule type" value="Genomic_DNA"/>
</dbReference>
<sequence>MEYENLIVEKREDHIAIVTLNRPDQLNTLNSTLMREIESLTEEFQEDTETRVVIFTGAGKYFSGGADLKETRKPSTLLEQTRAKQIGPRMIRKIFMMDQITIAAINGGAFGGGCCIVTACDFRIGAEGCMAGFPESRLGMNLSWTAVPLTVHLIGPTFAKEMIILGKNIEAQKLLKWGFLMDVVPQERLLERAVEIAKNYAEMPPIPTQMIKKSINYVSAALDQAIMHMDADQHSLTMKTDDLKEGIASFFGKRKGNYKGN</sequence>
<accession>A0A0F9GKG5</accession>
<dbReference type="InterPro" id="IPR018376">
    <property type="entry name" value="Enoyl-CoA_hyd/isom_CS"/>
</dbReference>
<dbReference type="InterPro" id="IPR001753">
    <property type="entry name" value="Enoyl-CoA_hydra/iso"/>
</dbReference>
<dbReference type="InterPro" id="IPR029045">
    <property type="entry name" value="ClpP/crotonase-like_dom_sf"/>
</dbReference>
<dbReference type="GO" id="GO:0003824">
    <property type="term" value="F:catalytic activity"/>
    <property type="evidence" value="ECO:0007669"/>
    <property type="project" value="InterPro"/>
</dbReference>
<dbReference type="PROSITE" id="PS00166">
    <property type="entry name" value="ENOYL_COA_HYDRATASE"/>
    <property type="match status" value="1"/>
</dbReference>
<dbReference type="Pfam" id="PF00378">
    <property type="entry name" value="ECH_1"/>
    <property type="match status" value="1"/>
</dbReference>
<gene>
    <name evidence="5" type="ORF">LCGC14_0677390</name>
    <name evidence="4" type="ORF">LCGC14_0832660</name>
    <name evidence="3" type="ORF">LCGC14_0966990</name>
    <name evidence="2" type="ORF">LCGC14_1899280</name>
</gene>
<dbReference type="AlphaFoldDB" id="A0A0F9GKG5"/>
<evidence type="ECO:0000313" key="3">
    <source>
        <dbReference type="EMBL" id="KKN17328.1"/>
    </source>
</evidence>
<evidence type="ECO:0000313" key="2">
    <source>
        <dbReference type="EMBL" id="KKL90981.1"/>
    </source>
</evidence>
<name>A0A0F9GKG5_9ZZZZ</name>
<organism evidence="2">
    <name type="scientific">marine sediment metagenome</name>
    <dbReference type="NCBI Taxonomy" id="412755"/>
    <lineage>
        <taxon>unclassified sequences</taxon>
        <taxon>metagenomes</taxon>
        <taxon>ecological metagenomes</taxon>
    </lineage>
</organism>
<evidence type="ECO:0000256" key="1">
    <source>
        <dbReference type="ARBA" id="ARBA00005254"/>
    </source>
</evidence>
<dbReference type="CDD" id="cd06558">
    <property type="entry name" value="crotonase-like"/>
    <property type="match status" value="1"/>
</dbReference>
<dbReference type="EMBL" id="LAZR01003533">
    <property type="protein sequence ID" value="KKN17328.1"/>
    <property type="molecule type" value="Genomic_DNA"/>
</dbReference>
<protein>
    <recommendedName>
        <fullName evidence="6">Enoyl-CoA hydratase/isomerase family protein</fullName>
    </recommendedName>
</protein>
<dbReference type="Gene3D" id="3.90.226.10">
    <property type="entry name" value="2-enoyl-CoA Hydratase, Chain A, domain 1"/>
    <property type="match status" value="1"/>
</dbReference>